<dbReference type="SUPFAM" id="SSF53218">
    <property type="entry name" value="Molybdenum cofactor biosynthesis proteins"/>
    <property type="match status" value="1"/>
</dbReference>
<dbReference type="InterPro" id="IPR005110">
    <property type="entry name" value="MoeA_linker/N"/>
</dbReference>
<proteinExistence type="predicted"/>
<reference evidence="4" key="1">
    <citation type="journal article" date="2020" name="mSystems">
        <title>Genome- and Community-Level Interaction Insights into Carbon Utilization and Element Cycling Functions of Hydrothermarchaeota in Hydrothermal Sediment.</title>
        <authorList>
            <person name="Zhou Z."/>
            <person name="Liu Y."/>
            <person name="Xu W."/>
            <person name="Pan J."/>
            <person name="Luo Z.H."/>
            <person name="Li M."/>
        </authorList>
    </citation>
    <scope>NUCLEOTIDE SEQUENCE [LARGE SCALE GENOMIC DNA]</scope>
    <source>
        <strain evidence="4">SpSt-735</strain>
    </source>
</reference>
<evidence type="ECO:0000313" key="4">
    <source>
        <dbReference type="EMBL" id="HGI43849.1"/>
    </source>
</evidence>
<dbReference type="InterPro" id="IPR036425">
    <property type="entry name" value="MoaB/Mog-like_dom_sf"/>
</dbReference>
<dbReference type="InterPro" id="IPR036688">
    <property type="entry name" value="MoeA_C_domain_IV_sf"/>
</dbReference>
<dbReference type="AlphaFoldDB" id="A0A7C4FEY0"/>
<comment type="pathway">
    <text evidence="1">Cofactor biosynthesis; molybdopterin biosynthesis.</text>
</comment>
<dbReference type="Gene3D" id="2.40.340.10">
    <property type="entry name" value="MoeA, C-terminal, domain IV"/>
    <property type="match status" value="1"/>
</dbReference>
<dbReference type="GO" id="GO:0005737">
    <property type="term" value="C:cytoplasm"/>
    <property type="evidence" value="ECO:0007669"/>
    <property type="project" value="TreeGrafter"/>
</dbReference>
<dbReference type="Gene3D" id="3.40.980.10">
    <property type="entry name" value="MoaB/Mog-like domain"/>
    <property type="match status" value="1"/>
</dbReference>
<dbReference type="InterPro" id="IPR036135">
    <property type="entry name" value="MoeA_linker/N_sf"/>
</dbReference>
<gene>
    <name evidence="4" type="ORF">ENV17_05650</name>
</gene>
<dbReference type="Pfam" id="PF00994">
    <property type="entry name" value="MoCF_biosynth"/>
    <property type="match status" value="1"/>
</dbReference>
<evidence type="ECO:0000259" key="3">
    <source>
        <dbReference type="SMART" id="SM00852"/>
    </source>
</evidence>
<dbReference type="CDD" id="cd00887">
    <property type="entry name" value="MoeA"/>
    <property type="match status" value="1"/>
</dbReference>
<dbReference type="InterPro" id="IPR001453">
    <property type="entry name" value="MoaB/Mog_dom"/>
</dbReference>
<dbReference type="GO" id="GO:0061599">
    <property type="term" value="F:molybdopterin molybdotransferase activity"/>
    <property type="evidence" value="ECO:0007669"/>
    <property type="project" value="TreeGrafter"/>
</dbReference>
<keyword evidence="2" id="KW-0501">Molybdenum cofactor biosynthesis</keyword>
<evidence type="ECO:0000256" key="1">
    <source>
        <dbReference type="ARBA" id="ARBA00005046"/>
    </source>
</evidence>
<dbReference type="InterPro" id="IPR005111">
    <property type="entry name" value="MoeA_C_domain_IV"/>
</dbReference>
<dbReference type="EMBL" id="DTFI01000136">
    <property type="protein sequence ID" value="HGI43849.1"/>
    <property type="molecule type" value="Genomic_DNA"/>
</dbReference>
<dbReference type="InterPro" id="IPR038987">
    <property type="entry name" value="MoeA-like"/>
</dbReference>
<dbReference type="UniPathway" id="UPA00344"/>
<sequence length="446" mass="47572">MRRRNSERIARTAVLRNFPHPRGNLYIALAGGSAGPGLRITRGSCLRRLHRVSEVLPRALQHLRPPPELEVPVASALGMYAAERVVSTFKLPPAPKSVVDGYAVRAADVEAASQYSPLPLRLRGELLRPGSPGRPALGPGEAIKVETGALLPEGADAVVPVEDAVEEEGRVLVLKRVARFENVSLPGEEYDEGLVILERGSRVTPVAVAALTLEGRGSLRVYDLKARLLNVGDEIVSGTYFRPFTHLLVASWLEQHGVRVVEVSQAGDEEEAVREWASRGGSYLTVLIGGTSMGGHDVTVKAVEKLGPEFLAHGFAVQPGKTACLAVLGGRPLVALSGLPVAAMSTLELVLKPLLRGLGLRLPEYPRVRAQLTRRLTTKAGLLGFARVRVFESGGKLLAEPVMVGGSGSLASLLRGNGFVVVPEDVEGYDEGEVVEVHLYGEVLGA</sequence>
<dbReference type="PANTHER" id="PTHR10192:SF19">
    <property type="entry name" value="MOLYBDOPTERIN BIOSYNTHESIS PROTEIN MJ0666-RELATED"/>
    <property type="match status" value="1"/>
</dbReference>
<feature type="domain" description="MoaB/Mog" evidence="3">
    <location>
        <begin position="227"/>
        <end position="357"/>
    </location>
</feature>
<dbReference type="Pfam" id="PF03454">
    <property type="entry name" value="MoeA_C"/>
    <property type="match status" value="1"/>
</dbReference>
<evidence type="ECO:0000256" key="2">
    <source>
        <dbReference type="ARBA" id="ARBA00023150"/>
    </source>
</evidence>
<accession>A0A7C4FEY0</accession>
<dbReference type="GO" id="GO:0006777">
    <property type="term" value="P:Mo-molybdopterin cofactor biosynthetic process"/>
    <property type="evidence" value="ECO:0007669"/>
    <property type="project" value="UniProtKB-KW"/>
</dbReference>
<protein>
    <submittedName>
        <fullName evidence="4">Molybdopterin molybdenumtransferase MoeA</fullName>
    </submittedName>
</protein>
<organism evidence="4">
    <name type="scientific">Thermofilum pendens</name>
    <dbReference type="NCBI Taxonomy" id="2269"/>
    <lineage>
        <taxon>Archaea</taxon>
        <taxon>Thermoproteota</taxon>
        <taxon>Thermoprotei</taxon>
        <taxon>Thermofilales</taxon>
        <taxon>Thermofilaceae</taxon>
        <taxon>Thermofilum</taxon>
    </lineage>
</organism>
<dbReference type="PANTHER" id="PTHR10192">
    <property type="entry name" value="MOLYBDOPTERIN BIOSYNTHESIS PROTEIN"/>
    <property type="match status" value="1"/>
</dbReference>
<dbReference type="Gene3D" id="2.170.190.11">
    <property type="entry name" value="Molybdopterin biosynthesis moea protein, domain 3"/>
    <property type="match status" value="1"/>
</dbReference>
<name>A0A7C4FEY0_THEPE</name>
<comment type="caution">
    <text evidence="4">The sequence shown here is derived from an EMBL/GenBank/DDBJ whole genome shotgun (WGS) entry which is preliminary data.</text>
</comment>
<dbReference type="Gene3D" id="3.90.105.10">
    <property type="entry name" value="Molybdopterin biosynthesis moea protein, domain 2"/>
    <property type="match status" value="1"/>
</dbReference>
<dbReference type="Pfam" id="PF03453">
    <property type="entry name" value="MoeA_N"/>
    <property type="match status" value="1"/>
</dbReference>
<keyword evidence="4" id="KW-0808">Transferase</keyword>
<dbReference type="SUPFAM" id="SSF63867">
    <property type="entry name" value="MoeA C-terminal domain-like"/>
    <property type="match status" value="1"/>
</dbReference>
<dbReference type="SUPFAM" id="SSF63882">
    <property type="entry name" value="MoeA N-terminal region -like"/>
    <property type="match status" value="1"/>
</dbReference>
<dbReference type="SMART" id="SM00852">
    <property type="entry name" value="MoCF_biosynth"/>
    <property type="match status" value="1"/>
</dbReference>